<protein>
    <submittedName>
        <fullName evidence="2">Uncharacterized protein</fullName>
    </submittedName>
</protein>
<evidence type="ECO:0000313" key="2">
    <source>
        <dbReference type="EMBL" id="KAK3939666.1"/>
    </source>
</evidence>
<accession>A0AAN6S4M4</accession>
<evidence type="ECO:0000313" key="3">
    <source>
        <dbReference type="Proteomes" id="UP001303473"/>
    </source>
</evidence>
<dbReference type="EMBL" id="MU853807">
    <property type="protein sequence ID" value="KAK3939666.1"/>
    <property type="molecule type" value="Genomic_DNA"/>
</dbReference>
<keyword evidence="3" id="KW-1185">Reference proteome</keyword>
<evidence type="ECO:0000256" key="1">
    <source>
        <dbReference type="SAM" id="MobiDB-lite"/>
    </source>
</evidence>
<sequence>MCFTEYVAYQCGHRSPPVLRVCPLTTVSHKYPVCGSQATKQHNAPTMCTACERQLHTRWVLIREWEHRWLHERGACGCDVVFPGLLTRPRVVGGGGGDRDDQAESIPAIYEETITKAGDLSNNEIVLSNTTNDNKRYVAVRIPSLFAAEWLADHAPVHREGRCSCPANFDPFRPEVKEEELTPAERDLLRTYRELDYNQQQSQPEPSVQEQADEITARITQVTRAFGPPPQRTQSANQQGDMLSLRQRLSNLNLAATVNGQRKKGRNKNKAKSGFRVSRSGSDLVAARDTAAQYPPRTSNASSRTAVPILALSVATPAPSDDDTGGPADSGLSTALMPIGAAALPAKDEFVNRWPMFTTPAELDFSSPTRPPPPSCPVSSPRRDLQDASLDISLDLAVSPSTEEQRPLPICGLPIGAGPEGQSHMPHWYKCRLSGRPGSRRRSNSFS</sequence>
<comment type="caution">
    <text evidence="2">The sequence shown here is derived from an EMBL/GenBank/DDBJ whole genome shotgun (WGS) entry which is preliminary data.</text>
</comment>
<feature type="region of interest" description="Disordered" evidence="1">
    <location>
        <begin position="260"/>
        <end position="281"/>
    </location>
</feature>
<feature type="compositionally biased region" description="Basic residues" evidence="1">
    <location>
        <begin position="261"/>
        <end position="273"/>
    </location>
</feature>
<dbReference type="Proteomes" id="UP001303473">
    <property type="component" value="Unassembled WGS sequence"/>
</dbReference>
<reference evidence="3" key="1">
    <citation type="journal article" date="2023" name="Mol. Phylogenet. Evol.">
        <title>Genome-scale phylogeny and comparative genomics of the fungal order Sordariales.</title>
        <authorList>
            <person name="Hensen N."/>
            <person name="Bonometti L."/>
            <person name="Westerberg I."/>
            <person name="Brannstrom I.O."/>
            <person name="Guillou S."/>
            <person name="Cros-Aarteil S."/>
            <person name="Calhoun S."/>
            <person name="Haridas S."/>
            <person name="Kuo A."/>
            <person name="Mondo S."/>
            <person name="Pangilinan J."/>
            <person name="Riley R."/>
            <person name="LaButti K."/>
            <person name="Andreopoulos B."/>
            <person name="Lipzen A."/>
            <person name="Chen C."/>
            <person name="Yan M."/>
            <person name="Daum C."/>
            <person name="Ng V."/>
            <person name="Clum A."/>
            <person name="Steindorff A."/>
            <person name="Ohm R.A."/>
            <person name="Martin F."/>
            <person name="Silar P."/>
            <person name="Natvig D.O."/>
            <person name="Lalanne C."/>
            <person name="Gautier V."/>
            <person name="Ament-Velasquez S.L."/>
            <person name="Kruys A."/>
            <person name="Hutchinson M.I."/>
            <person name="Powell A.J."/>
            <person name="Barry K."/>
            <person name="Miller A.N."/>
            <person name="Grigoriev I.V."/>
            <person name="Debuchy R."/>
            <person name="Gladieux P."/>
            <person name="Hiltunen Thoren M."/>
            <person name="Johannesson H."/>
        </authorList>
    </citation>
    <scope>NUCLEOTIDE SEQUENCE [LARGE SCALE GENOMIC DNA]</scope>
    <source>
        <strain evidence="3">CBS 340.73</strain>
    </source>
</reference>
<organism evidence="2 3">
    <name type="scientific">Diplogelasinospora grovesii</name>
    <dbReference type="NCBI Taxonomy" id="303347"/>
    <lineage>
        <taxon>Eukaryota</taxon>
        <taxon>Fungi</taxon>
        <taxon>Dikarya</taxon>
        <taxon>Ascomycota</taxon>
        <taxon>Pezizomycotina</taxon>
        <taxon>Sordariomycetes</taxon>
        <taxon>Sordariomycetidae</taxon>
        <taxon>Sordariales</taxon>
        <taxon>Diplogelasinosporaceae</taxon>
        <taxon>Diplogelasinospora</taxon>
    </lineage>
</organism>
<name>A0AAN6S4M4_9PEZI</name>
<proteinExistence type="predicted"/>
<gene>
    <name evidence="2" type="ORF">QBC46DRAFT_436950</name>
</gene>
<feature type="region of interest" description="Disordered" evidence="1">
    <location>
        <begin position="362"/>
        <end position="384"/>
    </location>
</feature>
<dbReference type="AlphaFoldDB" id="A0AAN6S4M4"/>